<organism evidence="2 3">
    <name type="scientific">Hypsizygus marmoreus</name>
    <name type="common">White beech mushroom</name>
    <name type="synonym">Agaricus marmoreus</name>
    <dbReference type="NCBI Taxonomy" id="39966"/>
    <lineage>
        <taxon>Eukaryota</taxon>
        <taxon>Fungi</taxon>
        <taxon>Dikarya</taxon>
        <taxon>Basidiomycota</taxon>
        <taxon>Agaricomycotina</taxon>
        <taxon>Agaricomycetes</taxon>
        <taxon>Agaricomycetidae</taxon>
        <taxon>Agaricales</taxon>
        <taxon>Tricholomatineae</taxon>
        <taxon>Lyophyllaceae</taxon>
        <taxon>Hypsizygus</taxon>
    </lineage>
</organism>
<sequence length="103" mass="11048">MFGQGTVTCHNTSLSLHPLPNPRKPQSAFPPLLISLHNAGNAAGRPPSRSRVEPAPVTIPHRRASRLSLTLRLLSAETVPALYYSATISLALPEGIIHIKSVI</sequence>
<name>A0A369KEQ5_HYPMA</name>
<evidence type="ECO:0000256" key="1">
    <source>
        <dbReference type="SAM" id="MobiDB-lite"/>
    </source>
</evidence>
<comment type="caution">
    <text evidence="2">The sequence shown here is derived from an EMBL/GenBank/DDBJ whole genome shotgun (WGS) entry which is preliminary data.</text>
</comment>
<evidence type="ECO:0000313" key="3">
    <source>
        <dbReference type="Proteomes" id="UP000076154"/>
    </source>
</evidence>
<dbReference type="InParanoid" id="A0A369KEQ5"/>
<keyword evidence="3" id="KW-1185">Reference proteome</keyword>
<dbReference type="AlphaFoldDB" id="A0A369KEQ5"/>
<accession>A0A369KEQ5</accession>
<dbReference type="EMBL" id="LUEZ02000005">
    <property type="protein sequence ID" value="RDB30263.1"/>
    <property type="molecule type" value="Genomic_DNA"/>
</dbReference>
<dbReference type="Proteomes" id="UP000076154">
    <property type="component" value="Unassembled WGS sequence"/>
</dbReference>
<gene>
    <name evidence="2" type="ORF">Hypma_007170</name>
</gene>
<feature type="compositionally biased region" description="Polar residues" evidence="1">
    <location>
        <begin position="1"/>
        <end position="15"/>
    </location>
</feature>
<reference evidence="2" key="1">
    <citation type="submission" date="2018-04" db="EMBL/GenBank/DDBJ databases">
        <title>Whole genome sequencing of Hypsizygus marmoreus.</title>
        <authorList>
            <person name="Choi I.-G."/>
            <person name="Min B."/>
            <person name="Kim J.-G."/>
            <person name="Kim S."/>
            <person name="Oh Y.-L."/>
            <person name="Kong W.-S."/>
            <person name="Park H."/>
            <person name="Jeong J."/>
            <person name="Song E.-S."/>
        </authorList>
    </citation>
    <scope>NUCLEOTIDE SEQUENCE [LARGE SCALE GENOMIC DNA]</scope>
    <source>
        <strain evidence="2">51987-8</strain>
    </source>
</reference>
<evidence type="ECO:0000313" key="2">
    <source>
        <dbReference type="EMBL" id="RDB30263.1"/>
    </source>
</evidence>
<feature type="region of interest" description="Disordered" evidence="1">
    <location>
        <begin position="1"/>
        <end position="22"/>
    </location>
</feature>
<proteinExistence type="predicted"/>
<protein>
    <submittedName>
        <fullName evidence="2">Uncharacterized protein</fullName>
    </submittedName>
</protein>